<protein>
    <submittedName>
        <fullName evidence="1">Uncharacterized protein</fullName>
    </submittedName>
</protein>
<sequence>MNDLQFQASTMEFMAVLAFQIRTPITSLSSPYRFIKQSSVAAIFAPGTGVLAPGKTN</sequence>
<name>A0A392NWZ4_9FABA</name>
<dbReference type="AlphaFoldDB" id="A0A392NWZ4"/>
<proteinExistence type="predicted"/>
<accession>A0A392NWZ4</accession>
<organism evidence="1 2">
    <name type="scientific">Trifolium medium</name>
    <dbReference type="NCBI Taxonomy" id="97028"/>
    <lineage>
        <taxon>Eukaryota</taxon>
        <taxon>Viridiplantae</taxon>
        <taxon>Streptophyta</taxon>
        <taxon>Embryophyta</taxon>
        <taxon>Tracheophyta</taxon>
        <taxon>Spermatophyta</taxon>
        <taxon>Magnoliopsida</taxon>
        <taxon>eudicotyledons</taxon>
        <taxon>Gunneridae</taxon>
        <taxon>Pentapetalae</taxon>
        <taxon>rosids</taxon>
        <taxon>fabids</taxon>
        <taxon>Fabales</taxon>
        <taxon>Fabaceae</taxon>
        <taxon>Papilionoideae</taxon>
        <taxon>50 kb inversion clade</taxon>
        <taxon>NPAAA clade</taxon>
        <taxon>Hologalegina</taxon>
        <taxon>IRL clade</taxon>
        <taxon>Trifolieae</taxon>
        <taxon>Trifolium</taxon>
    </lineage>
</organism>
<dbReference type="EMBL" id="LXQA010053894">
    <property type="protein sequence ID" value="MCI03974.1"/>
    <property type="molecule type" value="Genomic_DNA"/>
</dbReference>
<dbReference type="Proteomes" id="UP000265520">
    <property type="component" value="Unassembled WGS sequence"/>
</dbReference>
<keyword evidence="2" id="KW-1185">Reference proteome</keyword>
<comment type="caution">
    <text evidence="1">The sequence shown here is derived from an EMBL/GenBank/DDBJ whole genome shotgun (WGS) entry which is preliminary data.</text>
</comment>
<evidence type="ECO:0000313" key="1">
    <source>
        <dbReference type="EMBL" id="MCI03974.1"/>
    </source>
</evidence>
<reference evidence="1 2" key="1">
    <citation type="journal article" date="2018" name="Front. Plant Sci.">
        <title>Red Clover (Trifolium pratense) and Zigzag Clover (T. medium) - A Picture of Genomic Similarities and Differences.</title>
        <authorList>
            <person name="Dluhosova J."/>
            <person name="Istvanek J."/>
            <person name="Nedelnik J."/>
            <person name="Repkova J."/>
        </authorList>
    </citation>
    <scope>NUCLEOTIDE SEQUENCE [LARGE SCALE GENOMIC DNA]</scope>
    <source>
        <strain evidence="2">cv. 10/8</strain>
        <tissue evidence="1">Leaf</tissue>
    </source>
</reference>
<evidence type="ECO:0000313" key="2">
    <source>
        <dbReference type="Proteomes" id="UP000265520"/>
    </source>
</evidence>